<dbReference type="AlphaFoldDB" id="A0A2V5HWS6"/>
<evidence type="ECO:0000313" key="2">
    <source>
        <dbReference type="Proteomes" id="UP000248817"/>
    </source>
</evidence>
<dbReference type="Proteomes" id="UP000248817">
    <property type="component" value="Unassembled WGS sequence"/>
</dbReference>
<reference evidence="1 2" key="1">
    <citation type="submission" date="2018-02" db="EMBL/GenBank/DDBJ databases">
        <title>The genomes of Aspergillus section Nigri reveals drivers in fungal speciation.</title>
        <authorList>
            <consortium name="DOE Joint Genome Institute"/>
            <person name="Vesth T.C."/>
            <person name="Nybo J."/>
            <person name="Theobald S."/>
            <person name="Brandl J."/>
            <person name="Frisvad J.C."/>
            <person name="Nielsen K.F."/>
            <person name="Lyhne E.K."/>
            <person name="Kogle M.E."/>
            <person name="Kuo A."/>
            <person name="Riley R."/>
            <person name="Clum A."/>
            <person name="Nolan M."/>
            <person name="Lipzen A."/>
            <person name="Salamov A."/>
            <person name="Henrissat B."/>
            <person name="Wiebenga A."/>
            <person name="De vries R.P."/>
            <person name="Grigoriev I.V."/>
            <person name="Mortensen U.H."/>
            <person name="Andersen M.R."/>
            <person name="Baker S.E."/>
        </authorList>
    </citation>
    <scope>NUCLEOTIDE SEQUENCE [LARGE SCALE GENOMIC DNA]</scope>
    <source>
        <strain evidence="1 2">CBS 114.80</strain>
    </source>
</reference>
<accession>A0A2V5HWS6</accession>
<organism evidence="1 2">
    <name type="scientific">Aspergillus indologenus CBS 114.80</name>
    <dbReference type="NCBI Taxonomy" id="1450541"/>
    <lineage>
        <taxon>Eukaryota</taxon>
        <taxon>Fungi</taxon>
        <taxon>Dikarya</taxon>
        <taxon>Ascomycota</taxon>
        <taxon>Pezizomycotina</taxon>
        <taxon>Eurotiomycetes</taxon>
        <taxon>Eurotiomycetidae</taxon>
        <taxon>Eurotiales</taxon>
        <taxon>Aspergillaceae</taxon>
        <taxon>Aspergillus</taxon>
        <taxon>Aspergillus subgen. Circumdati</taxon>
    </lineage>
</organism>
<evidence type="ECO:0000313" key="1">
    <source>
        <dbReference type="EMBL" id="PYI28938.1"/>
    </source>
</evidence>
<protein>
    <submittedName>
        <fullName evidence="1">Uncharacterized protein</fullName>
    </submittedName>
</protein>
<proteinExistence type="predicted"/>
<sequence>MGAKEEKLVLQGWDHWTATRLRPLRLRQLATASPTVQVQGPHEESKPDHRQRLSLQLPLIPRDTDTLIIQNDTPSDAEWAILGLHFPLIRNLEIHTGYNEDLNDRHIPPHWPLSRLLISSASGTLTQTPFIRQGRVSHLILDHTSGVRFEGPDNQELQRRHKDAIARGEAKPEYITVHKGTPEERKIEVVFLPLLAMAWLDAKYGGSNCSELDPDNTPPTQHEVNLQTLEIVENDALCTFARMTLALPHVVGNTSALHLSSTNGCCEFQKTNEKMFVQFLPQMENLKTLQLSVGEVFRDESHLLGLYRLFPRTLTTLRLRGPAMLTQSDRWKEWEEAFASRTFLPGLRRLSIQMDLCYEDRERDSASWPLKRRTEPPEEMRLAANAACERLGALARSRGVSVEEMQDWGRLRV</sequence>
<gene>
    <name evidence="1" type="ORF">BP00DRAFT_459040</name>
</gene>
<name>A0A2V5HWS6_9EURO</name>
<keyword evidence="2" id="KW-1185">Reference proteome</keyword>
<dbReference type="EMBL" id="KZ825539">
    <property type="protein sequence ID" value="PYI28938.1"/>
    <property type="molecule type" value="Genomic_DNA"/>
</dbReference>